<dbReference type="Proteomes" id="UP000677228">
    <property type="component" value="Unassembled WGS sequence"/>
</dbReference>
<dbReference type="Proteomes" id="UP000682733">
    <property type="component" value="Unassembled WGS sequence"/>
</dbReference>
<accession>A0A8S2D459</accession>
<gene>
    <name evidence="1" type="ORF">OVA965_LOCUS4487</name>
    <name evidence="2" type="ORF">TMI583_LOCUS4485</name>
</gene>
<evidence type="ECO:0000313" key="2">
    <source>
        <dbReference type="EMBL" id="CAF3581081.1"/>
    </source>
</evidence>
<dbReference type="AlphaFoldDB" id="A0A8S2D459"/>
<reference evidence="1" key="1">
    <citation type="submission" date="2021-02" db="EMBL/GenBank/DDBJ databases">
        <authorList>
            <person name="Nowell W R."/>
        </authorList>
    </citation>
    <scope>NUCLEOTIDE SEQUENCE</scope>
</reference>
<comment type="caution">
    <text evidence="1">The sequence shown here is derived from an EMBL/GenBank/DDBJ whole genome shotgun (WGS) entry which is preliminary data.</text>
</comment>
<protein>
    <submittedName>
        <fullName evidence="1">Uncharacterized protein</fullName>
    </submittedName>
</protein>
<dbReference type="EMBL" id="CAJOBA010001182">
    <property type="protein sequence ID" value="CAF3581081.1"/>
    <property type="molecule type" value="Genomic_DNA"/>
</dbReference>
<sequence length="221" mass="24790">MTNAKILFTIEKQQFVAYNLKTTITEARQVTYKDSKGRSRTRIETSHRPGLRGLLLAGTSPIAYPGTIEIADRKYAAAFDSGFSSVTHKLKYELAAPPFNEQFKVRVSTEDGPALRKAFQPRTLLAFSEVAKFIPPFILSSVVEEGLFMGVQSMHSSRNDMPLNLEKVHKFFTNAEYAKQALDEEYSYILGICRLIESLAANEALSLEQESQTTKESIPIE</sequence>
<organism evidence="1 3">
    <name type="scientific">Didymodactylos carnosus</name>
    <dbReference type="NCBI Taxonomy" id="1234261"/>
    <lineage>
        <taxon>Eukaryota</taxon>
        <taxon>Metazoa</taxon>
        <taxon>Spiralia</taxon>
        <taxon>Gnathifera</taxon>
        <taxon>Rotifera</taxon>
        <taxon>Eurotatoria</taxon>
        <taxon>Bdelloidea</taxon>
        <taxon>Philodinida</taxon>
        <taxon>Philodinidae</taxon>
        <taxon>Didymodactylos</taxon>
    </lineage>
</organism>
<evidence type="ECO:0000313" key="1">
    <source>
        <dbReference type="EMBL" id="CAF0797917.1"/>
    </source>
</evidence>
<proteinExistence type="predicted"/>
<dbReference type="EMBL" id="CAJNOK010001182">
    <property type="protein sequence ID" value="CAF0797917.1"/>
    <property type="molecule type" value="Genomic_DNA"/>
</dbReference>
<evidence type="ECO:0000313" key="3">
    <source>
        <dbReference type="Proteomes" id="UP000677228"/>
    </source>
</evidence>
<name>A0A8S2D459_9BILA</name>